<dbReference type="AlphaFoldDB" id="D8LLU6"/>
<evidence type="ECO:0000313" key="2">
    <source>
        <dbReference type="EMBL" id="CBN76182.1"/>
    </source>
</evidence>
<dbReference type="EMBL" id="FN649729">
    <property type="protein sequence ID" value="CBN76182.1"/>
    <property type="molecule type" value="Genomic_DNA"/>
</dbReference>
<name>D8LLU6_ECTSI</name>
<feature type="region of interest" description="Disordered" evidence="1">
    <location>
        <begin position="1"/>
        <end position="60"/>
    </location>
</feature>
<sequence>MRRKGGFEEQVIGWASGKDSSSGCAREPYPQASSGRVGERKEGMGNAVADECGGGGSWGSERLSLWRRWSE</sequence>
<proteinExistence type="predicted"/>
<organism evidence="2 3">
    <name type="scientific">Ectocarpus siliculosus</name>
    <name type="common">Brown alga</name>
    <name type="synonym">Conferva siliculosa</name>
    <dbReference type="NCBI Taxonomy" id="2880"/>
    <lineage>
        <taxon>Eukaryota</taxon>
        <taxon>Sar</taxon>
        <taxon>Stramenopiles</taxon>
        <taxon>Ochrophyta</taxon>
        <taxon>PX clade</taxon>
        <taxon>Phaeophyceae</taxon>
        <taxon>Ectocarpales</taxon>
        <taxon>Ectocarpaceae</taxon>
        <taxon>Ectocarpus</taxon>
    </lineage>
</organism>
<gene>
    <name evidence="2" type="ORF">Esi_0372_0026</name>
</gene>
<evidence type="ECO:0000256" key="1">
    <source>
        <dbReference type="SAM" id="MobiDB-lite"/>
    </source>
</evidence>
<dbReference type="InParanoid" id="D8LLU6"/>
<evidence type="ECO:0000313" key="3">
    <source>
        <dbReference type="Proteomes" id="UP000002630"/>
    </source>
</evidence>
<protein>
    <submittedName>
        <fullName evidence="2">Uncharacterized protein</fullName>
    </submittedName>
</protein>
<dbReference type="EMBL" id="FN648567">
    <property type="protein sequence ID" value="CBN76182.1"/>
    <property type="molecule type" value="Genomic_DNA"/>
</dbReference>
<dbReference type="Proteomes" id="UP000002630">
    <property type="component" value="Linkage Group LG04"/>
</dbReference>
<accession>D8LLU6</accession>
<keyword evidence="3" id="KW-1185">Reference proteome</keyword>
<reference evidence="2 3" key="1">
    <citation type="journal article" date="2010" name="Nature">
        <title>The Ectocarpus genome and the independent evolution of multicellularity in brown algae.</title>
        <authorList>
            <person name="Cock J.M."/>
            <person name="Sterck L."/>
            <person name="Rouze P."/>
            <person name="Scornet D."/>
            <person name="Allen A.E."/>
            <person name="Amoutzias G."/>
            <person name="Anthouard V."/>
            <person name="Artiguenave F."/>
            <person name="Aury J.M."/>
            <person name="Badger J.H."/>
            <person name="Beszteri B."/>
            <person name="Billiau K."/>
            <person name="Bonnet E."/>
            <person name="Bothwell J.H."/>
            <person name="Bowler C."/>
            <person name="Boyen C."/>
            <person name="Brownlee C."/>
            <person name="Carrano C.J."/>
            <person name="Charrier B."/>
            <person name="Cho G.Y."/>
            <person name="Coelho S.M."/>
            <person name="Collen J."/>
            <person name="Corre E."/>
            <person name="Da Silva C."/>
            <person name="Delage L."/>
            <person name="Delaroque N."/>
            <person name="Dittami S.M."/>
            <person name="Doulbeau S."/>
            <person name="Elias M."/>
            <person name="Farnham G."/>
            <person name="Gachon C.M."/>
            <person name="Gschloessl B."/>
            <person name="Heesch S."/>
            <person name="Jabbari K."/>
            <person name="Jubin C."/>
            <person name="Kawai H."/>
            <person name="Kimura K."/>
            <person name="Kloareg B."/>
            <person name="Kupper F.C."/>
            <person name="Lang D."/>
            <person name="Le Bail A."/>
            <person name="Leblanc C."/>
            <person name="Lerouge P."/>
            <person name="Lohr M."/>
            <person name="Lopez P.J."/>
            <person name="Martens C."/>
            <person name="Maumus F."/>
            <person name="Michel G."/>
            <person name="Miranda-Saavedra D."/>
            <person name="Morales J."/>
            <person name="Moreau H."/>
            <person name="Motomura T."/>
            <person name="Nagasato C."/>
            <person name="Napoli C.A."/>
            <person name="Nelson D.R."/>
            <person name="Nyvall-Collen P."/>
            <person name="Peters A.F."/>
            <person name="Pommier C."/>
            <person name="Potin P."/>
            <person name="Poulain J."/>
            <person name="Quesneville H."/>
            <person name="Read B."/>
            <person name="Rensing S.A."/>
            <person name="Ritter A."/>
            <person name="Rousvoal S."/>
            <person name="Samanta M."/>
            <person name="Samson G."/>
            <person name="Schroeder D.C."/>
            <person name="Segurens B."/>
            <person name="Strittmatter M."/>
            <person name="Tonon T."/>
            <person name="Tregear J.W."/>
            <person name="Valentin K."/>
            <person name="von Dassow P."/>
            <person name="Yamagishi T."/>
            <person name="Van de Peer Y."/>
            <person name="Wincker P."/>
        </authorList>
    </citation>
    <scope>NUCLEOTIDE SEQUENCE [LARGE SCALE GENOMIC DNA]</scope>
    <source>
        <strain evidence="3">Ec32 / CCAP1310/4</strain>
    </source>
</reference>